<dbReference type="InterPro" id="IPR028431">
    <property type="entry name" value="NADP_DH_HndA-like"/>
</dbReference>
<dbReference type="PANTHER" id="PTHR43342">
    <property type="entry name" value="NADH-QUINONE OXIDOREDUCTASE, E SUBUNIT"/>
    <property type="match status" value="1"/>
</dbReference>
<dbReference type="PANTHER" id="PTHR43342:SF1">
    <property type="entry name" value="BIFURCATING [FEFE] HYDROGENASE GAMMA SUBUNIT"/>
    <property type="match status" value="1"/>
</dbReference>
<dbReference type="Gene3D" id="3.40.30.10">
    <property type="entry name" value="Glutaredoxin"/>
    <property type="match status" value="1"/>
</dbReference>
<evidence type="ECO:0000256" key="2">
    <source>
        <dbReference type="ARBA" id="ARBA00022714"/>
    </source>
</evidence>
<dbReference type="AlphaFoldDB" id="A0A3B1ASH1"/>
<reference evidence="7" key="1">
    <citation type="submission" date="2018-06" db="EMBL/GenBank/DDBJ databases">
        <authorList>
            <person name="Zhirakovskaya E."/>
        </authorList>
    </citation>
    <scope>NUCLEOTIDE SEQUENCE</scope>
</reference>
<gene>
    <name evidence="7" type="ORF">MNBD_ALPHA03-276</name>
</gene>
<dbReference type="Pfam" id="PF01257">
    <property type="entry name" value="2Fe-2S_thioredx"/>
    <property type="match status" value="1"/>
</dbReference>
<evidence type="ECO:0000256" key="1">
    <source>
        <dbReference type="ARBA" id="ARBA00010643"/>
    </source>
</evidence>
<comment type="cofactor">
    <cofactor evidence="6">
        <name>[2Fe-2S] cluster</name>
        <dbReference type="ChEBI" id="CHEBI:190135"/>
    </cofactor>
</comment>
<keyword evidence="3" id="KW-0479">Metal-binding</keyword>
<accession>A0A3B1ASH1</accession>
<evidence type="ECO:0000256" key="5">
    <source>
        <dbReference type="ARBA" id="ARBA00023014"/>
    </source>
</evidence>
<evidence type="ECO:0000256" key="6">
    <source>
        <dbReference type="ARBA" id="ARBA00034078"/>
    </source>
</evidence>
<dbReference type="Gene3D" id="1.10.10.1590">
    <property type="entry name" value="NADH-quinone oxidoreductase subunit E"/>
    <property type="match status" value="1"/>
</dbReference>
<dbReference type="InterPro" id="IPR002023">
    <property type="entry name" value="NuoE-like"/>
</dbReference>
<dbReference type="GO" id="GO:0016491">
    <property type="term" value="F:oxidoreductase activity"/>
    <property type="evidence" value="ECO:0007669"/>
    <property type="project" value="InterPro"/>
</dbReference>
<name>A0A3B1ASH1_9ZZZZ</name>
<evidence type="ECO:0000256" key="3">
    <source>
        <dbReference type="ARBA" id="ARBA00022723"/>
    </source>
</evidence>
<dbReference type="InterPro" id="IPR041921">
    <property type="entry name" value="NuoE_N"/>
</dbReference>
<protein>
    <submittedName>
        <fullName evidence="7">NAD-dependent formate dehydrogenase gamma subunit</fullName>
    </submittedName>
</protein>
<organism evidence="7">
    <name type="scientific">hydrothermal vent metagenome</name>
    <dbReference type="NCBI Taxonomy" id="652676"/>
    <lineage>
        <taxon>unclassified sequences</taxon>
        <taxon>metagenomes</taxon>
        <taxon>ecological metagenomes</taxon>
    </lineage>
</organism>
<keyword evidence="2" id="KW-0001">2Fe-2S</keyword>
<dbReference type="CDD" id="cd03081">
    <property type="entry name" value="TRX_Fd_NuoE_FDH_gamma"/>
    <property type="match status" value="1"/>
</dbReference>
<evidence type="ECO:0000256" key="4">
    <source>
        <dbReference type="ARBA" id="ARBA00023004"/>
    </source>
</evidence>
<evidence type="ECO:0000313" key="7">
    <source>
        <dbReference type="EMBL" id="VAX02764.1"/>
    </source>
</evidence>
<dbReference type="PIRSF" id="PIRSF000216">
    <property type="entry name" value="NADH_DH_24kDa"/>
    <property type="match status" value="1"/>
</dbReference>
<sequence length="171" mass="18553">MPDKMGDKTRLEKAHSPKVSWDQGEALQIIAQCASLKGGLMEALHGLQHAFGYIPVESYALLADGFNLSEAEVYGVKSFYHDFTTAPKGRHVIQICQAEACQSRGSRALTNHVQNQLGITLGQTSPDGHFTLEAVYCLGNCAVSPNITLNGKLHGRVSANHMDHLLKKVAL</sequence>
<comment type="similarity">
    <text evidence="1">Belongs to the complex I 24 kDa subunit family.</text>
</comment>
<keyword evidence="4" id="KW-0408">Iron</keyword>
<dbReference type="SUPFAM" id="SSF52833">
    <property type="entry name" value="Thioredoxin-like"/>
    <property type="match status" value="1"/>
</dbReference>
<dbReference type="InterPro" id="IPR036249">
    <property type="entry name" value="Thioredoxin-like_sf"/>
</dbReference>
<dbReference type="GO" id="GO:0046872">
    <property type="term" value="F:metal ion binding"/>
    <property type="evidence" value="ECO:0007669"/>
    <property type="project" value="UniProtKB-KW"/>
</dbReference>
<dbReference type="EMBL" id="UOFW01000025">
    <property type="protein sequence ID" value="VAX02764.1"/>
    <property type="molecule type" value="Genomic_DNA"/>
</dbReference>
<dbReference type="GO" id="GO:0051537">
    <property type="term" value="F:2 iron, 2 sulfur cluster binding"/>
    <property type="evidence" value="ECO:0007669"/>
    <property type="project" value="UniProtKB-KW"/>
</dbReference>
<keyword evidence="5" id="KW-0411">Iron-sulfur</keyword>
<proteinExistence type="inferred from homology"/>